<feature type="compositionally biased region" description="Polar residues" evidence="4">
    <location>
        <begin position="17"/>
        <end position="59"/>
    </location>
</feature>
<evidence type="ECO:0000256" key="4">
    <source>
        <dbReference type="SAM" id="MobiDB-lite"/>
    </source>
</evidence>
<protein>
    <recommendedName>
        <fullName evidence="6">RING-CH-type domain-containing protein</fullName>
    </recommendedName>
</protein>
<feature type="compositionally biased region" description="Low complexity" evidence="4">
    <location>
        <begin position="477"/>
        <end position="492"/>
    </location>
</feature>
<keyword evidence="5" id="KW-1133">Transmembrane helix</keyword>
<evidence type="ECO:0000259" key="6">
    <source>
        <dbReference type="PROSITE" id="PS51292"/>
    </source>
</evidence>
<keyword evidence="1" id="KW-0479">Metal-binding</keyword>
<feature type="transmembrane region" description="Helical" evidence="5">
    <location>
        <begin position="441"/>
        <end position="466"/>
    </location>
</feature>
<feature type="compositionally biased region" description="Pro residues" evidence="4">
    <location>
        <begin position="118"/>
        <end position="128"/>
    </location>
</feature>
<evidence type="ECO:0000256" key="3">
    <source>
        <dbReference type="ARBA" id="ARBA00022833"/>
    </source>
</evidence>
<evidence type="ECO:0000256" key="2">
    <source>
        <dbReference type="ARBA" id="ARBA00022771"/>
    </source>
</evidence>
<dbReference type="GO" id="GO:0008270">
    <property type="term" value="F:zinc ion binding"/>
    <property type="evidence" value="ECO:0007669"/>
    <property type="project" value="UniProtKB-KW"/>
</dbReference>
<accession>A0A5C7HL96</accession>
<dbReference type="CDD" id="cd16495">
    <property type="entry name" value="RING_CH-C4HC3_MARCH"/>
    <property type="match status" value="1"/>
</dbReference>
<feature type="region of interest" description="Disordered" evidence="4">
    <location>
        <begin position="1"/>
        <end position="135"/>
    </location>
</feature>
<feature type="compositionally biased region" description="Basic and acidic residues" evidence="4">
    <location>
        <begin position="1"/>
        <end position="16"/>
    </location>
</feature>
<sequence length="533" mass="59521">MDSSGDEHQHNQESTDHTQVSTQKENVEETTTVLEQQSRRPNLSSLQIPVRSLDSSLPDFTQIDVPSVPSPTSSRAGLPPRPNSAKFKSSVRNLLPQRSFRSKNLSQDGEKTVLIIPDTPPSDGPPDKPSTSRSFSLNKVFFPSSMKVAHSLPATPRADSGPDSVQERRLHSQPDISKLGVQQHMKRSFSVPVNIKVRSLRRTESGGGLIRVIAATPRPDAVERNSPNDDLATEIGDKDAGEDIPEEEAVCRICLVELGEGGETFKMECSCKGELALAHQECTIKWFSIKGNRTCDVCQQDVRNLPVTLFKIQNPQTVVRRPATVIQQREVARYRVWQDVPVLVMVSMLAYFCFLEQLLVSDLGPRALAISLPFSCVLGLLSSMIASTMGKFSFSITQRAYLPHVLVAVSKSYIWAYASFQFAIVILFAHIFYSVLNVNPILSVILSSFTGFGIAISTNSLLVEYLRWRRSRQMQSSHQQINRTVQQQQHQLQDQHNHQRQQEHQQQGQQSREAPIVGPTDSSSRVETMNQNV</sequence>
<dbReference type="PANTHER" id="PTHR46158">
    <property type="entry name" value="OS02G0165000 PROTEIN"/>
    <property type="match status" value="1"/>
</dbReference>
<dbReference type="OrthoDB" id="435038at2759"/>
<dbReference type="Proteomes" id="UP000323000">
    <property type="component" value="Chromosome 7"/>
</dbReference>
<dbReference type="SUPFAM" id="SSF57850">
    <property type="entry name" value="RING/U-box"/>
    <property type="match status" value="1"/>
</dbReference>
<dbReference type="Gene3D" id="3.30.40.10">
    <property type="entry name" value="Zinc/RING finger domain, C3HC4 (zinc finger)"/>
    <property type="match status" value="1"/>
</dbReference>
<dbReference type="SMART" id="SM00744">
    <property type="entry name" value="RINGv"/>
    <property type="match status" value="1"/>
</dbReference>
<name>A0A5C7HL96_9ROSI</name>
<feature type="compositionally biased region" description="Basic and acidic residues" evidence="4">
    <location>
        <begin position="493"/>
        <end position="503"/>
    </location>
</feature>
<evidence type="ECO:0000256" key="5">
    <source>
        <dbReference type="SAM" id="Phobius"/>
    </source>
</evidence>
<dbReference type="EMBL" id="VAHF01000007">
    <property type="protein sequence ID" value="TXG57771.1"/>
    <property type="molecule type" value="Genomic_DNA"/>
</dbReference>
<feature type="transmembrane region" description="Helical" evidence="5">
    <location>
        <begin position="414"/>
        <end position="435"/>
    </location>
</feature>
<keyword evidence="3" id="KW-0862">Zinc</keyword>
<reference evidence="8" key="1">
    <citation type="journal article" date="2019" name="Gigascience">
        <title>De novo genome assembly of the endangered Acer yangbiense, a plant species with extremely small populations endemic to Yunnan Province, China.</title>
        <authorList>
            <person name="Yang J."/>
            <person name="Wariss H.M."/>
            <person name="Tao L."/>
            <person name="Zhang R."/>
            <person name="Yun Q."/>
            <person name="Hollingsworth P."/>
            <person name="Dao Z."/>
            <person name="Luo G."/>
            <person name="Guo H."/>
            <person name="Ma Y."/>
            <person name="Sun W."/>
        </authorList>
    </citation>
    <scope>NUCLEOTIDE SEQUENCE [LARGE SCALE GENOMIC DNA]</scope>
    <source>
        <strain evidence="8">cv. Malutang</strain>
    </source>
</reference>
<feature type="region of interest" description="Disordered" evidence="4">
    <location>
        <begin position="152"/>
        <end position="176"/>
    </location>
</feature>
<proteinExistence type="predicted"/>
<comment type="caution">
    <text evidence="7">The sequence shown here is derived from an EMBL/GenBank/DDBJ whole genome shotgun (WGS) entry which is preliminary data.</text>
</comment>
<keyword evidence="2" id="KW-0863">Zinc-finger</keyword>
<feature type="domain" description="RING-CH-type" evidence="6">
    <location>
        <begin position="243"/>
        <end position="305"/>
    </location>
</feature>
<gene>
    <name evidence="7" type="ORF">EZV62_015600</name>
</gene>
<organism evidence="7 8">
    <name type="scientific">Acer yangbiense</name>
    <dbReference type="NCBI Taxonomy" id="1000413"/>
    <lineage>
        <taxon>Eukaryota</taxon>
        <taxon>Viridiplantae</taxon>
        <taxon>Streptophyta</taxon>
        <taxon>Embryophyta</taxon>
        <taxon>Tracheophyta</taxon>
        <taxon>Spermatophyta</taxon>
        <taxon>Magnoliopsida</taxon>
        <taxon>eudicotyledons</taxon>
        <taxon>Gunneridae</taxon>
        <taxon>Pentapetalae</taxon>
        <taxon>rosids</taxon>
        <taxon>malvids</taxon>
        <taxon>Sapindales</taxon>
        <taxon>Sapindaceae</taxon>
        <taxon>Hippocastanoideae</taxon>
        <taxon>Acereae</taxon>
        <taxon>Acer</taxon>
    </lineage>
</organism>
<feature type="region of interest" description="Disordered" evidence="4">
    <location>
        <begin position="477"/>
        <end position="533"/>
    </location>
</feature>
<evidence type="ECO:0000313" key="8">
    <source>
        <dbReference type="Proteomes" id="UP000323000"/>
    </source>
</evidence>
<dbReference type="PROSITE" id="PS51292">
    <property type="entry name" value="ZF_RING_CH"/>
    <property type="match status" value="1"/>
</dbReference>
<keyword evidence="8" id="KW-1185">Reference proteome</keyword>
<dbReference type="Pfam" id="PF12906">
    <property type="entry name" value="RINGv"/>
    <property type="match status" value="1"/>
</dbReference>
<evidence type="ECO:0000256" key="1">
    <source>
        <dbReference type="ARBA" id="ARBA00022723"/>
    </source>
</evidence>
<dbReference type="InterPro" id="IPR011016">
    <property type="entry name" value="Znf_RING-CH"/>
</dbReference>
<keyword evidence="5" id="KW-0812">Transmembrane</keyword>
<feature type="compositionally biased region" description="Polar residues" evidence="4">
    <location>
        <begin position="520"/>
        <end position="533"/>
    </location>
</feature>
<keyword evidence="5" id="KW-0472">Membrane</keyword>
<feature type="transmembrane region" description="Helical" evidence="5">
    <location>
        <begin position="340"/>
        <end position="360"/>
    </location>
</feature>
<dbReference type="InterPro" id="IPR013083">
    <property type="entry name" value="Znf_RING/FYVE/PHD"/>
</dbReference>
<feature type="transmembrane region" description="Helical" evidence="5">
    <location>
        <begin position="372"/>
        <end position="394"/>
    </location>
</feature>
<dbReference type="AlphaFoldDB" id="A0A5C7HL96"/>
<dbReference type="PANTHER" id="PTHR46158:SF2">
    <property type="entry name" value="OS02G0165000 PROTEIN"/>
    <property type="match status" value="1"/>
</dbReference>
<evidence type="ECO:0000313" key="7">
    <source>
        <dbReference type="EMBL" id="TXG57771.1"/>
    </source>
</evidence>